<dbReference type="RefSeq" id="WP_089006790.1">
    <property type="nucleotide sequence ID" value="NZ_LT607411.1"/>
</dbReference>
<feature type="compositionally biased region" description="Low complexity" evidence="1">
    <location>
        <begin position="461"/>
        <end position="492"/>
    </location>
</feature>
<feature type="compositionally biased region" description="Pro residues" evidence="1">
    <location>
        <begin position="753"/>
        <end position="766"/>
    </location>
</feature>
<feature type="compositionally biased region" description="Low complexity" evidence="1">
    <location>
        <begin position="279"/>
        <end position="298"/>
    </location>
</feature>
<sequence length="827" mass="80988">MWRWPWQWGTQRTGQRSTADAPTPGATEPSGNGPSEPAADAPAGAAVQRRDEPPAWQGLPPIQRVTPEEPRLNLPETFTGALAAWRDPSYLAPLGHLVGDAEPAGVLHGAAEPVGEPTRADLVPAAGPSVDSSAPLPLATPAADTRRAAPVVQRQVGGTGMPGQRPASGPPETVRAGVDPPAEPPLAVPPRPVPVEPLSVSRLLTAPPPPVELQLPTVDRPAATVQRVVEPSDPVDAPPGSEPADPGAAEVLPTLGQGTSPTGDSSLAGTRTSPGSELADAGPAEVGGPAASAAPSASDLPLQRITTDGSRPPRRLGLGEPIVSPLLPPPARAEADGALPASTGAGGVPAVQRVAAENGPPPLVHASTAGMGEAVADQPSGQDGGDDRPGPHPTTASETTGLIGEVAVSRLADVPETSIGGSPAGAGPAGGSPATSPGGAGPVPGSPALIGDLPVAGAPGGRTPTGAHARSGADPTGPVTGGTPPVQTFVPPDEGARVAPLLAQPSAPVPTRADGGPADPPDRATDPSGGTATRSPDLPVVSRSEAPATTAATGSMSGSTSAVTGGATGQLVATVHGSAGPSGGALGNDTAGLVGGYGDASGAPDSGAPDAGHASAAMPLVVASLVGDRPTRLLTGAVPDTSAPARPSVQRVTWQQAEAAPVATPIAVPGPHQPEPSHFTKPHGPASASPAPGDGPAPVQRWVGGLPSSPPPTPERPSVTHHGAPVAYANGPAPPTTGAGPAPPAQVVQRADTPPPPDVPEPPTVVAPPAGGEPAAGAGQPAAPAATKADAVEPEELLKKLYDPLLRRLKTELRLDRERHGVLGGPG</sequence>
<keyword evidence="3" id="KW-1185">Reference proteome</keyword>
<evidence type="ECO:0000313" key="3">
    <source>
        <dbReference type="Proteomes" id="UP000198242"/>
    </source>
</evidence>
<feature type="region of interest" description="Disordered" evidence="1">
    <location>
        <begin position="1"/>
        <end position="72"/>
    </location>
</feature>
<protein>
    <recommendedName>
        <fullName evidence="4">Syndecan 1</fullName>
    </recommendedName>
</protein>
<accession>A0A1C4X3J2</accession>
<feature type="region of interest" description="Disordered" evidence="1">
    <location>
        <begin position="117"/>
        <end position="613"/>
    </location>
</feature>
<feature type="compositionally biased region" description="Pro residues" evidence="1">
    <location>
        <begin position="181"/>
        <end position="195"/>
    </location>
</feature>
<dbReference type="AlphaFoldDB" id="A0A1C4X3J2"/>
<gene>
    <name evidence="2" type="ORF">GA0074695_2980</name>
</gene>
<feature type="compositionally biased region" description="Low complexity" evidence="1">
    <location>
        <begin position="131"/>
        <end position="152"/>
    </location>
</feature>
<name>A0A1C4X3J2_MICVI</name>
<evidence type="ECO:0000256" key="1">
    <source>
        <dbReference type="SAM" id="MobiDB-lite"/>
    </source>
</evidence>
<feature type="compositionally biased region" description="Low complexity" evidence="1">
    <location>
        <begin position="682"/>
        <end position="698"/>
    </location>
</feature>
<feature type="compositionally biased region" description="Polar residues" evidence="1">
    <location>
        <begin position="8"/>
        <end position="20"/>
    </location>
</feature>
<proteinExistence type="predicted"/>
<organism evidence="2 3">
    <name type="scientific">Micromonospora viridifaciens</name>
    <dbReference type="NCBI Taxonomy" id="1881"/>
    <lineage>
        <taxon>Bacteria</taxon>
        <taxon>Bacillati</taxon>
        <taxon>Actinomycetota</taxon>
        <taxon>Actinomycetes</taxon>
        <taxon>Micromonosporales</taxon>
        <taxon>Micromonosporaceae</taxon>
        <taxon>Micromonospora</taxon>
    </lineage>
</organism>
<feature type="compositionally biased region" description="Polar residues" evidence="1">
    <location>
        <begin position="256"/>
        <end position="275"/>
    </location>
</feature>
<evidence type="ECO:0008006" key="4">
    <source>
        <dbReference type="Google" id="ProtNLM"/>
    </source>
</evidence>
<feature type="compositionally biased region" description="Low complexity" evidence="1">
    <location>
        <begin position="37"/>
        <end position="46"/>
    </location>
</feature>
<dbReference type="OrthoDB" id="3386230at2"/>
<evidence type="ECO:0000313" key="2">
    <source>
        <dbReference type="EMBL" id="SCF03038.1"/>
    </source>
</evidence>
<feature type="region of interest" description="Disordered" evidence="1">
    <location>
        <begin position="635"/>
        <end position="791"/>
    </location>
</feature>
<dbReference type="Proteomes" id="UP000198242">
    <property type="component" value="Chromosome I"/>
</dbReference>
<dbReference type="EMBL" id="LT607411">
    <property type="protein sequence ID" value="SCF03038.1"/>
    <property type="molecule type" value="Genomic_DNA"/>
</dbReference>
<feature type="compositionally biased region" description="Low complexity" evidence="1">
    <location>
        <begin position="548"/>
        <end position="565"/>
    </location>
</feature>
<reference evidence="3" key="1">
    <citation type="submission" date="2016-06" db="EMBL/GenBank/DDBJ databases">
        <authorList>
            <person name="Varghese N."/>
            <person name="Submissions Spin"/>
        </authorList>
    </citation>
    <scope>NUCLEOTIDE SEQUENCE [LARGE SCALE GENOMIC DNA]</scope>
    <source>
        <strain evidence="3">DSM 43909</strain>
    </source>
</reference>
<feature type="compositionally biased region" description="Low complexity" evidence="1">
    <location>
        <begin position="767"/>
        <end position="789"/>
    </location>
</feature>